<organism evidence="2 3">
    <name type="scientific">Lasallia pustulata</name>
    <dbReference type="NCBI Taxonomy" id="136370"/>
    <lineage>
        <taxon>Eukaryota</taxon>
        <taxon>Fungi</taxon>
        <taxon>Dikarya</taxon>
        <taxon>Ascomycota</taxon>
        <taxon>Pezizomycotina</taxon>
        <taxon>Lecanoromycetes</taxon>
        <taxon>OSLEUM clade</taxon>
        <taxon>Umbilicariomycetidae</taxon>
        <taxon>Umbilicariales</taxon>
        <taxon>Umbilicariaceae</taxon>
        <taxon>Lasallia</taxon>
    </lineage>
</organism>
<evidence type="ECO:0008006" key="4">
    <source>
        <dbReference type="Google" id="ProtNLM"/>
    </source>
</evidence>
<proteinExistence type="predicted"/>
<feature type="compositionally biased region" description="Basic and acidic residues" evidence="1">
    <location>
        <begin position="140"/>
        <end position="160"/>
    </location>
</feature>
<feature type="compositionally biased region" description="Basic and acidic residues" evidence="1">
    <location>
        <begin position="53"/>
        <end position="66"/>
    </location>
</feature>
<feature type="region of interest" description="Disordered" evidence="1">
    <location>
        <begin position="1"/>
        <end position="190"/>
    </location>
</feature>
<dbReference type="PANTHER" id="PTHR34776">
    <property type="entry name" value="F17F16.3 PROTEIN"/>
    <property type="match status" value="1"/>
</dbReference>
<evidence type="ECO:0000313" key="3">
    <source>
        <dbReference type="Proteomes" id="UP000192927"/>
    </source>
</evidence>
<dbReference type="AlphaFoldDB" id="A0A1W5DDI9"/>
<evidence type="ECO:0000256" key="1">
    <source>
        <dbReference type="SAM" id="MobiDB-lite"/>
    </source>
</evidence>
<protein>
    <recommendedName>
        <fullName evidence="4">BTB domain transcription factor</fullName>
    </recommendedName>
</protein>
<keyword evidence="3" id="KW-1185">Reference proteome</keyword>
<sequence>MAGTRSSARQAAQASSSPNSSQGKAASNSSAAGSKRKAEASASSKSKRGKKGNAKEQKTIEETMPDREDEDAVKDVEMKDATGSEKPAEEVVEKTENGASEDAQKGLKDREDAVAAREDAVKAKEAPKDEEGTSAANDKQNGEQRNKDASTMDETGKVEPEDGAQSEIEAATTTEEGAVQKSSERDESTPSSILEKGIIYFFFRGRVGIDEPSEVGDLARSYIVLRPLPHGAKLGEGAIGDAGNNRLLALPKKVLPKSPRDRFMIFVEKAKTSMDDIKDNHLTSSDYETKTAGARHTPAATPIAEGVYAITTTGRESHLAYILTIPSELSEVQEDIGLRERGSFITSVKNPQYSGPAGANLPQGPEYSKEILDEFRSLRWMPLQPKHLDYENAQFIVIGEEAGKLDKATEPQAKDQKHDKDKPLEEMEKLEHEDEIRVKHLKGDDSVFEDLGLSSREYPKVQTTW</sequence>
<feature type="compositionally biased region" description="Basic and acidic residues" evidence="1">
    <location>
        <begin position="73"/>
        <end position="131"/>
    </location>
</feature>
<dbReference type="PANTHER" id="PTHR34776:SF1">
    <property type="entry name" value="F17F16.3 PROTEIN"/>
    <property type="match status" value="1"/>
</dbReference>
<reference evidence="3" key="1">
    <citation type="submission" date="2017-03" db="EMBL/GenBank/DDBJ databases">
        <authorList>
            <person name="Sharma R."/>
            <person name="Thines M."/>
        </authorList>
    </citation>
    <scope>NUCLEOTIDE SEQUENCE [LARGE SCALE GENOMIC DNA]</scope>
</reference>
<accession>A0A1W5DDI9</accession>
<feature type="compositionally biased region" description="Low complexity" evidence="1">
    <location>
        <begin position="1"/>
        <end position="33"/>
    </location>
</feature>
<feature type="region of interest" description="Disordered" evidence="1">
    <location>
        <begin position="406"/>
        <end position="433"/>
    </location>
</feature>
<name>A0A1W5DDI9_9LECA</name>
<dbReference type="Proteomes" id="UP000192927">
    <property type="component" value="Unassembled WGS sequence"/>
</dbReference>
<evidence type="ECO:0000313" key="2">
    <source>
        <dbReference type="EMBL" id="SLM41253.1"/>
    </source>
</evidence>
<dbReference type="EMBL" id="FWEW01003806">
    <property type="protein sequence ID" value="SLM41253.1"/>
    <property type="molecule type" value="Genomic_DNA"/>
</dbReference>